<evidence type="ECO:0000313" key="3">
    <source>
        <dbReference type="Proteomes" id="UP001209540"/>
    </source>
</evidence>
<dbReference type="AlphaFoldDB" id="A0AAD5JYM3"/>
<evidence type="ECO:0000256" key="1">
    <source>
        <dbReference type="SAM" id="MobiDB-lite"/>
    </source>
</evidence>
<feature type="region of interest" description="Disordered" evidence="1">
    <location>
        <begin position="1"/>
        <end position="29"/>
    </location>
</feature>
<feature type="region of interest" description="Disordered" evidence="1">
    <location>
        <begin position="91"/>
        <end position="116"/>
    </location>
</feature>
<reference evidence="2" key="1">
    <citation type="journal article" date="2022" name="IScience">
        <title>Evolution of zygomycete secretomes and the origins of terrestrial fungal ecologies.</title>
        <authorList>
            <person name="Chang Y."/>
            <person name="Wang Y."/>
            <person name="Mondo S."/>
            <person name="Ahrendt S."/>
            <person name="Andreopoulos W."/>
            <person name="Barry K."/>
            <person name="Beard J."/>
            <person name="Benny G.L."/>
            <person name="Blankenship S."/>
            <person name="Bonito G."/>
            <person name="Cuomo C."/>
            <person name="Desiro A."/>
            <person name="Gervers K.A."/>
            <person name="Hundley H."/>
            <person name="Kuo A."/>
            <person name="LaButti K."/>
            <person name="Lang B.F."/>
            <person name="Lipzen A."/>
            <person name="O'Donnell K."/>
            <person name="Pangilinan J."/>
            <person name="Reynolds N."/>
            <person name="Sandor L."/>
            <person name="Smith M.E."/>
            <person name="Tsang A."/>
            <person name="Grigoriev I.V."/>
            <person name="Stajich J.E."/>
            <person name="Spatafora J.W."/>
        </authorList>
    </citation>
    <scope>NUCLEOTIDE SEQUENCE</scope>
    <source>
        <strain evidence="2">RSA 2281</strain>
    </source>
</reference>
<organism evidence="2 3">
    <name type="scientific">Phascolomyces articulosus</name>
    <dbReference type="NCBI Taxonomy" id="60185"/>
    <lineage>
        <taxon>Eukaryota</taxon>
        <taxon>Fungi</taxon>
        <taxon>Fungi incertae sedis</taxon>
        <taxon>Mucoromycota</taxon>
        <taxon>Mucoromycotina</taxon>
        <taxon>Mucoromycetes</taxon>
        <taxon>Mucorales</taxon>
        <taxon>Lichtheimiaceae</taxon>
        <taxon>Phascolomyces</taxon>
    </lineage>
</organism>
<evidence type="ECO:0000313" key="2">
    <source>
        <dbReference type="EMBL" id="KAI9260740.1"/>
    </source>
</evidence>
<keyword evidence="3" id="KW-1185">Reference proteome</keyword>
<dbReference type="EMBL" id="JAIXMP010000016">
    <property type="protein sequence ID" value="KAI9260740.1"/>
    <property type="molecule type" value="Genomic_DNA"/>
</dbReference>
<accession>A0AAD5JYM3</accession>
<dbReference type="Proteomes" id="UP001209540">
    <property type="component" value="Unassembled WGS sequence"/>
</dbReference>
<protein>
    <submittedName>
        <fullName evidence="2">Uncharacterized protein</fullName>
    </submittedName>
</protein>
<proteinExistence type="predicted"/>
<reference evidence="2" key="2">
    <citation type="submission" date="2023-02" db="EMBL/GenBank/DDBJ databases">
        <authorList>
            <consortium name="DOE Joint Genome Institute"/>
            <person name="Mondo S.J."/>
            <person name="Chang Y."/>
            <person name="Wang Y."/>
            <person name="Ahrendt S."/>
            <person name="Andreopoulos W."/>
            <person name="Barry K."/>
            <person name="Beard J."/>
            <person name="Benny G.L."/>
            <person name="Blankenship S."/>
            <person name="Bonito G."/>
            <person name="Cuomo C."/>
            <person name="Desiro A."/>
            <person name="Gervers K.A."/>
            <person name="Hundley H."/>
            <person name="Kuo A."/>
            <person name="LaButti K."/>
            <person name="Lang B.F."/>
            <person name="Lipzen A."/>
            <person name="O'Donnell K."/>
            <person name="Pangilinan J."/>
            <person name="Reynolds N."/>
            <person name="Sandor L."/>
            <person name="Smith M.W."/>
            <person name="Tsang A."/>
            <person name="Grigoriev I.V."/>
            <person name="Stajich J.E."/>
            <person name="Spatafora J.W."/>
        </authorList>
    </citation>
    <scope>NUCLEOTIDE SEQUENCE</scope>
    <source>
        <strain evidence="2">RSA 2281</strain>
    </source>
</reference>
<name>A0AAD5JYM3_9FUNG</name>
<comment type="caution">
    <text evidence="2">The sequence shown here is derived from an EMBL/GenBank/DDBJ whole genome shotgun (WGS) entry which is preliminary data.</text>
</comment>
<gene>
    <name evidence="2" type="ORF">BDA99DRAFT_90939</name>
</gene>
<sequence>MKETRPSPVDFSALSSPNKSIKRNYGDIRQSPSHFLPNAYFLHRTMSRRVDPATTTVTTTIADPLQNNTKEGSNRYESVLSGSTYQSAITIVDGEDGDSNDNDKEQSSTTTSTPSIDDLLGELQSLTLQSTHGRDKPAVKNQTLNKEVKSIVTFFGCSAVVYFIYKNLIHFQKHSQYLAAKRAALEKIQSPLTKRWDELYAETAIIRPPAVKPLSDEEGELVNLLLFRKD</sequence>